<dbReference type="Gene3D" id="3.90.550.10">
    <property type="entry name" value="Spore Coat Polysaccharide Biosynthesis Protein SpsA, Chain A"/>
    <property type="match status" value="1"/>
</dbReference>
<keyword evidence="6" id="KW-1185">Reference proteome</keyword>
<evidence type="ECO:0000256" key="1">
    <source>
        <dbReference type="ARBA" id="ARBA00022679"/>
    </source>
</evidence>
<dbReference type="InterPro" id="IPR050065">
    <property type="entry name" value="GlmU-like"/>
</dbReference>
<dbReference type="AlphaFoldDB" id="A0A1B1YUL1"/>
<dbReference type="RefSeq" id="WP_068804375.1">
    <property type="nucleotide sequence ID" value="NZ_CP014671.1"/>
</dbReference>
<evidence type="ECO:0000256" key="3">
    <source>
        <dbReference type="ARBA" id="ARBA00022842"/>
    </source>
</evidence>
<sequence>MQAVILSAGQGRRLLPLTADRPKCLIDLHGKTLLQWQLDALLAAGVGPITVVTGYASEAVEAVIANHYAGQAVQVQFNPFFQVADNLGSCWIARAAFEGELLLLNGDTVFEPAIVQRLLAAPAAPIRLTIDRKAQYDDDDMKVIVDGERLLRIGKHLPVDAVDAESIGMLRFGADGARHFQAAVERALREPDGLRWWYLSVIDRLADEGLVETCSIEGLRWAEVDFPRDLDAARAVVAEG</sequence>
<proteinExistence type="predicted"/>
<dbReference type="InParanoid" id="A0A1B1YUL1"/>
<dbReference type="InterPro" id="IPR029044">
    <property type="entry name" value="Nucleotide-diphossugar_trans"/>
</dbReference>
<dbReference type="PANTHER" id="PTHR43584:SF8">
    <property type="entry name" value="N-ACETYLMURAMATE ALPHA-1-PHOSPHATE URIDYLYLTRANSFERASE"/>
    <property type="match status" value="1"/>
</dbReference>
<dbReference type="Pfam" id="PF12804">
    <property type="entry name" value="NTP_transf_3"/>
    <property type="match status" value="1"/>
</dbReference>
<dbReference type="Proteomes" id="UP000092952">
    <property type="component" value="Chromosome"/>
</dbReference>
<feature type="domain" description="MobA-like NTP transferase" evidence="4">
    <location>
        <begin position="3"/>
        <end position="122"/>
    </location>
</feature>
<evidence type="ECO:0000259" key="4">
    <source>
        <dbReference type="Pfam" id="PF12804"/>
    </source>
</evidence>
<keyword evidence="2" id="KW-0548">Nucleotidyltransferase</keyword>
<evidence type="ECO:0000313" key="5">
    <source>
        <dbReference type="EMBL" id="ANX04303.1"/>
    </source>
</evidence>
<accession>A0A1B1YUL1</accession>
<gene>
    <name evidence="5" type="ORF">PG2T_09030</name>
</gene>
<evidence type="ECO:0000313" key="6">
    <source>
        <dbReference type="Proteomes" id="UP000092952"/>
    </source>
</evidence>
<dbReference type="CDD" id="cd02523">
    <property type="entry name" value="PC_cytidylyltransferase"/>
    <property type="match status" value="1"/>
</dbReference>
<dbReference type="STRING" id="1810504.PG2T_09030"/>
<dbReference type="KEGG" id="gbi:PG2T_09030"/>
<dbReference type="InterPro" id="IPR025877">
    <property type="entry name" value="MobA-like_NTP_Trfase"/>
</dbReference>
<name>A0A1B1YUL1_9GAMM</name>
<organism evidence="5 6">
    <name type="scientific">Immundisolibacter cernigliae</name>
    <dbReference type="NCBI Taxonomy" id="1810504"/>
    <lineage>
        <taxon>Bacteria</taxon>
        <taxon>Pseudomonadati</taxon>
        <taxon>Pseudomonadota</taxon>
        <taxon>Gammaproteobacteria</taxon>
        <taxon>Immundisolibacterales</taxon>
        <taxon>Immundisolibacteraceae</taxon>
        <taxon>Immundisolibacter</taxon>
    </lineage>
</organism>
<dbReference type="EMBL" id="CP014671">
    <property type="protein sequence ID" value="ANX04303.1"/>
    <property type="molecule type" value="Genomic_DNA"/>
</dbReference>
<dbReference type="PANTHER" id="PTHR43584">
    <property type="entry name" value="NUCLEOTIDYL TRANSFERASE"/>
    <property type="match status" value="1"/>
</dbReference>
<keyword evidence="3" id="KW-0460">Magnesium</keyword>
<protein>
    <submittedName>
        <fullName evidence="5">Nucleotidyltransferase</fullName>
    </submittedName>
</protein>
<evidence type="ECO:0000256" key="2">
    <source>
        <dbReference type="ARBA" id="ARBA00022695"/>
    </source>
</evidence>
<keyword evidence="1 5" id="KW-0808">Transferase</keyword>
<dbReference type="SUPFAM" id="SSF53448">
    <property type="entry name" value="Nucleotide-diphospho-sugar transferases"/>
    <property type="match status" value="1"/>
</dbReference>
<dbReference type="GO" id="GO:0016779">
    <property type="term" value="F:nucleotidyltransferase activity"/>
    <property type="evidence" value="ECO:0007669"/>
    <property type="project" value="UniProtKB-KW"/>
</dbReference>
<reference evidence="6" key="1">
    <citation type="submission" date="2016-03" db="EMBL/GenBank/DDBJ databases">
        <title>Complete genome sequence of Solimmundus cernigliae, representing a novel lineage of polycyclic aromatic hydrocarbon degraders within the Gammaproteobacteria.</title>
        <authorList>
            <person name="Singleton D.R."/>
            <person name="Dickey A.N."/>
            <person name="Scholl E.H."/>
            <person name="Wright F.A."/>
            <person name="Aitken M.D."/>
        </authorList>
    </citation>
    <scope>NUCLEOTIDE SEQUENCE [LARGE SCALE GENOMIC DNA]</scope>
    <source>
        <strain evidence="6">TR3.2</strain>
    </source>
</reference>